<feature type="domain" description="Cupin type-2" evidence="1">
    <location>
        <begin position="31"/>
        <end position="91"/>
    </location>
</feature>
<evidence type="ECO:0000313" key="3">
    <source>
        <dbReference type="Proteomes" id="UP000199705"/>
    </source>
</evidence>
<organism evidence="2 3">
    <name type="scientific">Mucilaginibacter gossypii</name>
    <dbReference type="NCBI Taxonomy" id="551996"/>
    <lineage>
        <taxon>Bacteria</taxon>
        <taxon>Pseudomonadati</taxon>
        <taxon>Bacteroidota</taxon>
        <taxon>Sphingobacteriia</taxon>
        <taxon>Sphingobacteriales</taxon>
        <taxon>Sphingobacteriaceae</taxon>
        <taxon>Mucilaginibacter</taxon>
    </lineage>
</organism>
<dbReference type="InterPro" id="IPR011051">
    <property type="entry name" value="RmlC_Cupin_sf"/>
</dbReference>
<dbReference type="AlphaFoldDB" id="A0A1G8N9A2"/>
<dbReference type="STRING" id="551996.SAMN05192573_1328"/>
<dbReference type="Proteomes" id="UP000199705">
    <property type="component" value="Unassembled WGS sequence"/>
</dbReference>
<dbReference type="InterPro" id="IPR014710">
    <property type="entry name" value="RmlC-like_jellyroll"/>
</dbReference>
<protein>
    <submittedName>
        <fullName evidence="2">Cupin domain-containing protein</fullName>
    </submittedName>
</protein>
<evidence type="ECO:0000259" key="1">
    <source>
        <dbReference type="Pfam" id="PF07883"/>
    </source>
</evidence>
<accession>A0A1G8N9A2</accession>
<gene>
    <name evidence="2" type="ORF">SAMN05192573_1328</name>
</gene>
<dbReference type="RefSeq" id="WP_091176301.1">
    <property type="nucleotide sequence ID" value="NZ_FNCG01000032.1"/>
</dbReference>
<evidence type="ECO:0000313" key="2">
    <source>
        <dbReference type="EMBL" id="SDI76879.1"/>
    </source>
</evidence>
<dbReference type="PANTHER" id="PTHR36440:SF1">
    <property type="entry name" value="PUTATIVE (AFU_ORTHOLOGUE AFUA_8G07350)-RELATED"/>
    <property type="match status" value="1"/>
</dbReference>
<keyword evidence="3" id="KW-1185">Reference proteome</keyword>
<dbReference type="PANTHER" id="PTHR36440">
    <property type="entry name" value="PUTATIVE (AFU_ORTHOLOGUE AFUA_8G07350)-RELATED"/>
    <property type="match status" value="1"/>
</dbReference>
<dbReference type="InterPro" id="IPR013096">
    <property type="entry name" value="Cupin_2"/>
</dbReference>
<sequence length="153" mass="16360">MKQKFWLFGTGVEILSDEKQSGGLYDLIEGTFSPGVETPLHVHNQYSESIYVLEGEFTVYLDEEVIVLKPGETAFIPKGAPHVVAASAPVPSRGITISSPSGFAELIRLTGIPYKPGSDGSEKNDIELFMAVSEKLGDAILGPPGARPGNQVN</sequence>
<dbReference type="Gene3D" id="2.60.120.10">
    <property type="entry name" value="Jelly Rolls"/>
    <property type="match status" value="1"/>
</dbReference>
<proteinExistence type="predicted"/>
<dbReference type="InterPro" id="IPR053146">
    <property type="entry name" value="QDO-like"/>
</dbReference>
<name>A0A1G8N9A2_9SPHI</name>
<dbReference type="SUPFAM" id="SSF51182">
    <property type="entry name" value="RmlC-like cupins"/>
    <property type="match status" value="1"/>
</dbReference>
<dbReference type="Pfam" id="PF07883">
    <property type="entry name" value="Cupin_2"/>
    <property type="match status" value="1"/>
</dbReference>
<dbReference type="EMBL" id="FNCG01000032">
    <property type="protein sequence ID" value="SDI76879.1"/>
    <property type="molecule type" value="Genomic_DNA"/>
</dbReference>
<reference evidence="3" key="1">
    <citation type="submission" date="2016-10" db="EMBL/GenBank/DDBJ databases">
        <authorList>
            <person name="Varghese N."/>
            <person name="Submissions S."/>
        </authorList>
    </citation>
    <scope>NUCLEOTIDE SEQUENCE [LARGE SCALE GENOMIC DNA]</scope>
    <source>
        <strain evidence="3">Gh-67</strain>
    </source>
</reference>